<dbReference type="InterPro" id="IPR037049">
    <property type="entry name" value="DUF1214_C_sf"/>
</dbReference>
<feature type="domain" description="DUF1214" evidence="3">
    <location>
        <begin position="342"/>
        <end position="449"/>
    </location>
</feature>
<evidence type="ECO:0000256" key="2">
    <source>
        <dbReference type="SAM" id="SignalP"/>
    </source>
</evidence>
<evidence type="ECO:0000313" key="6">
    <source>
        <dbReference type="Proteomes" id="UP000091926"/>
    </source>
</evidence>
<reference evidence="5 6" key="1">
    <citation type="submission" date="2016-06" db="EMBL/GenBank/DDBJ databases">
        <title>Complete genome sequences of Bordetella bronchialis and Bordetella flabilis.</title>
        <authorList>
            <person name="LiPuma J.J."/>
            <person name="Spilker T."/>
        </authorList>
    </citation>
    <scope>NUCLEOTIDE SEQUENCE [LARGE SCALE GENOMIC DNA]</scope>
    <source>
        <strain evidence="5 6">AU10664</strain>
    </source>
</reference>
<dbReference type="PANTHER" id="PTHR36509">
    <property type="entry name" value="BLL3101 PROTEIN"/>
    <property type="match status" value="1"/>
</dbReference>
<proteinExistence type="predicted"/>
<name>A0A193GLN0_9BORD</name>
<dbReference type="Gene3D" id="2.60.40.1610">
    <property type="entry name" value="Domain of unknown function DUF1254"/>
    <property type="match status" value="1"/>
</dbReference>
<keyword evidence="6" id="KW-1185">Reference proteome</keyword>
<feature type="signal peptide" evidence="2">
    <location>
        <begin position="1"/>
        <end position="21"/>
    </location>
</feature>
<dbReference type="Proteomes" id="UP000091926">
    <property type="component" value="Chromosome"/>
</dbReference>
<dbReference type="Pfam" id="PF06742">
    <property type="entry name" value="DUF1214"/>
    <property type="match status" value="1"/>
</dbReference>
<dbReference type="InterPro" id="IPR037050">
    <property type="entry name" value="DUF1254_sf"/>
</dbReference>
<dbReference type="AlphaFoldDB" id="A0A193GLN0"/>
<evidence type="ECO:0000256" key="1">
    <source>
        <dbReference type="SAM" id="MobiDB-lite"/>
    </source>
</evidence>
<dbReference type="SUPFAM" id="SSF160935">
    <property type="entry name" value="VPA0735-like"/>
    <property type="match status" value="1"/>
</dbReference>
<feature type="compositionally biased region" description="Basic and acidic residues" evidence="1">
    <location>
        <begin position="304"/>
        <end position="313"/>
    </location>
</feature>
<evidence type="ECO:0000259" key="4">
    <source>
        <dbReference type="Pfam" id="PF06863"/>
    </source>
</evidence>
<dbReference type="EMBL" id="CP016172">
    <property type="protein sequence ID" value="ANN80775.1"/>
    <property type="molecule type" value="Genomic_DNA"/>
</dbReference>
<organism evidence="5 6">
    <name type="scientific">Bordetella flabilis</name>
    <dbReference type="NCBI Taxonomy" id="463014"/>
    <lineage>
        <taxon>Bacteria</taxon>
        <taxon>Pseudomonadati</taxon>
        <taxon>Pseudomonadota</taxon>
        <taxon>Betaproteobacteria</taxon>
        <taxon>Burkholderiales</taxon>
        <taxon>Alcaligenaceae</taxon>
        <taxon>Bordetella</taxon>
    </lineage>
</organism>
<dbReference type="InterPro" id="IPR010621">
    <property type="entry name" value="DUF1214"/>
</dbReference>
<sequence>MPARPLWLAALCGLAAVGAAAAPPMDTGQARSIASDAYVYAYPLVLMDVARQVQTNVEAADAAMGGGAPVNQFTHMRRPADALLHGHSYPDVETLWSSLWFDVTKEPLLIEIPNAGGRYYTMTLADMWTDVFAAPGTRTVQDGPQVYAIVAPTWQGKLPKPAIALRAPTSVGLLTLRVAYRGMADAGAAQSFQAGLQATPLSRWGRKNAPQAGHFDVAQSRRAPVDQVADMNPQAFFAAFAELAAKYPPHANDYPILQRMARLGLAPGTRFDMSRLPADMRMAVEAGVQRGQASVRSPMQPRPRPGDAWRMPDRRRGAYGTDYALRARAARAALVTPLPEDAIELLASTDSDGRPLDGSFRYEVRFDRGQLPPVDAFWSMTLYNDRRELYDNRIGLYAVGSRHPLVPGLDGTATAYVQYAQPVGELVRNWLPAPQSGRFMLMLRLYQPGEDAVEGMWVPPTIRRIQ</sequence>
<keyword evidence="2" id="KW-0732">Signal</keyword>
<evidence type="ECO:0000259" key="3">
    <source>
        <dbReference type="Pfam" id="PF06742"/>
    </source>
</evidence>
<dbReference type="Pfam" id="PF06863">
    <property type="entry name" value="DUF1254"/>
    <property type="match status" value="1"/>
</dbReference>
<dbReference type="STRING" id="463014.BAU07_25095"/>
<protein>
    <recommendedName>
        <fullName evidence="7">DUF1254 domain-containing protein</fullName>
    </recommendedName>
</protein>
<feature type="chain" id="PRO_5008259119" description="DUF1254 domain-containing protein" evidence="2">
    <location>
        <begin position="22"/>
        <end position="466"/>
    </location>
</feature>
<accession>A0A193GLN0</accession>
<evidence type="ECO:0008006" key="7">
    <source>
        <dbReference type="Google" id="ProtNLM"/>
    </source>
</evidence>
<dbReference type="InterPro" id="IPR010679">
    <property type="entry name" value="DUF1254"/>
</dbReference>
<feature type="region of interest" description="Disordered" evidence="1">
    <location>
        <begin position="289"/>
        <end position="313"/>
    </location>
</feature>
<dbReference type="Gene3D" id="2.60.120.600">
    <property type="entry name" value="Domain of unknown function DUF1214, C-terminal domain"/>
    <property type="match status" value="1"/>
</dbReference>
<gene>
    <name evidence="5" type="ORF">BAU07_25095</name>
</gene>
<dbReference type="PANTHER" id="PTHR36509:SF2">
    <property type="entry name" value="BLL3101 PROTEIN"/>
    <property type="match status" value="1"/>
</dbReference>
<feature type="domain" description="DUF1254" evidence="4">
    <location>
        <begin position="70"/>
        <end position="200"/>
    </location>
</feature>
<dbReference type="KEGG" id="bfz:BAU07_25095"/>
<evidence type="ECO:0000313" key="5">
    <source>
        <dbReference type="EMBL" id="ANN80775.1"/>
    </source>
</evidence>